<dbReference type="Gene3D" id="3.40.30.120">
    <property type="match status" value="1"/>
</dbReference>
<dbReference type="EMBL" id="SODF01000001">
    <property type="protein sequence ID" value="TDW24240.1"/>
    <property type="molecule type" value="Genomic_DNA"/>
</dbReference>
<dbReference type="GO" id="GO:0016709">
    <property type="term" value="F:oxidoreductase activity, acting on paired donors, with incorporation or reduction of molecular oxygen, NAD(P)H as one donor, and incorporation of one atom of oxygen"/>
    <property type="evidence" value="ECO:0007669"/>
    <property type="project" value="UniProtKB-ARBA"/>
</dbReference>
<dbReference type="Proteomes" id="UP000295447">
    <property type="component" value="Unassembled WGS sequence"/>
</dbReference>
<dbReference type="InterPro" id="IPR036188">
    <property type="entry name" value="FAD/NAD-bd_sf"/>
</dbReference>
<keyword evidence="6" id="KW-1185">Reference proteome</keyword>
<gene>
    <name evidence="5" type="ORF">EV650_3112</name>
</gene>
<organism evidence="5 6">
    <name type="scientific">Kribbella kalugense</name>
    <dbReference type="NCBI Taxonomy" id="2512221"/>
    <lineage>
        <taxon>Bacteria</taxon>
        <taxon>Bacillati</taxon>
        <taxon>Actinomycetota</taxon>
        <taxon>Actinomycetes</taxon>
        <taxon>Propionibacteriales</taxon>
        <taxon>Kribbellaceae</taxon>
        <taxon>Kribbella</taxon>
    </lineage>
</organism>
<evidence type="ECO:0000256" key="1">
    <source>
        <dbReference type="ARBA" id="ARBA00001974"/>
    </source>
</evidence>
<evidence type="ECO:0000259" key="4">
    <source>
        <dbReference type="Pfam" id="PF01494"/>
    </source>
</evidence>
<dbReference type="PRINTS" id="PR00420">
    <property type="entry name" value="RNGMNOXGNASE"/>
</dbReference>
<proteinExistence type="predicted"/>
<dbReference type="AlphaFoldDB" id="A0A4R8A7D1"/>
<evidence type="ECO:0000256" key="2">
    <source>
        <dbReference type="ARBA" id="ARBA00022630"/>
    </source>
</evidence>
<comment type="caution">
    <text evidence="5">The sequence shown here is derived from an EMBL/GenBank/DDBJ whole genome shotgun (WGS) entry which is preliminary data.</text>
</comment>
<accession>A0A4R8A7D1</accession>
<dbReference type="InterPro" id="IPR002938">
    <property type="entry name" value="FAD-bd"/>
</dbReference>
<dbReference type="Pfam" id="PF21274">
    <property type="entry name" value="Rng_hyd_C"/>
    <property type="match status" value="1"/>
</dbReference>
<reference evidence="5 6" key="1">
    <citation type="submission" date="2019-03" db="EMBL/GenBank/DDBJ databases">
        <title>Genomic Encyclopedia of Type Strains, Phase III (KMG-III): the genomes of soil and plant-associated and newly described type strains.</title>
        <authorList>
            <person name="Whitman W."/>
        </authorList>
    </citation>
    <scope>NUCLEOTIDE SEQUENCE [LARGE SCALE GENOMIC DNA]</scope>
    <source>
        <strain evidence="5 6">VKM Ac-2570</strain>
    </source>
</reference>
<sequence>MMDVIVAGGGPVGMMTAALLHAAGVTVEVYERDCEINPQSRATTLHPRTLEVLTMLDHGQRRISDVLVAEGIQVPHAHFAMLPQQLDYRDLDTPYPYLLTIPQWRTEQLLAEHLHAHAIAVHRGAEVTEVEQSADEVRIRVGETWRTARYLVGADGAHSLTRKATGIDFVGTTPNVAVFAADVHLTEPMSSSQFFWSPVAGHAATVPLPGGIYRVFGAEIADAGLTAEQVRRRQAEQFTLADLREALIRICGRDFGVHNPVWLSRSSNSGRHAEHFREGRIMLAGDAAHVHLPAGGQGLNVGLQDATNLAWKLAAEVNGWAPERLVGGEAGYDRERRPVAQRLVANTLAQDALMHTFSDAGAALREMVGGLIARHGEVSGELSGWLSGLAISYQRPDAAHPLVGTKAPDIPLAEGNLLRALRPDRFLLLDLSGDLPHVVSARVDVTVVTRRPTGWDGVAVALIRPDGHVAYAAEGYDGLSEAISAWTEPRHQPAHLGEL</sequence>
<feature type="domain" description="FAD-binding" evidence="4">
    <location>
        <begin position="2"/>
        <end position="347"/>
    </location>
</feature>
<dbReference type="RefSeq" id="WP_202874516.1">
    <property type="nucleotide sequence ID" value="NZ_SODF01000001.1"/>
</dbReference>
<comment type="cofactor">
    <cofactor evidence="1">
        <name>FAD</name>
        <dbReference type="ChEBI" id="CHEBI:57692"/>
    </cofactor>
</comment>
<dbReference type="SUPFAM" id="SSF51905">
    <property type="entry name" value="FAD/NAD(P)-binding domain"/>
    <property type="match status" value="1"/>
</dbReference>
<evidence type="ECO:0000313" key="5">
    <source>
        <dbReference type="EMBL" id="TDW24240.1"/>
    </source>
</evidence>
<name>A0A4R8A7D1_9ACTN</name>
<protein>
    <submittedName>
        <fullName evidence="5">2-polyprenyl-6-methoxyphenol hydroxylase-like FAD-dependent oxidoreductase</fullName>
    </submittedName>
</protein>
<evidence type="ECO:0000313" key="6">
    <source>
        <dbReference type="Proteomes" id="UP000295447"/>
    </source>
</evidence>
<dbReference type="InterPro" id="IPR050641">
    <property type="entry name" value="RIFMO-like"/>
</dbReference>
<evidence type="ECO:0000256" key="3">
    <source>
        <dbReference type="ARBA" id="ARBA00022827"/>
    </source>
</evidence>
<dbReference type="GO" id="GO:0071949">
    <property type="term" value="F:FAD binding"/>
    <property type="evidence" value="ECO:0007669"/>
    <property type="project" value="InterPro"/>
</dbReference>
<dbReference type="PANTHER" id="PTHR43004">
    <property type="entry name" value="TRK SYSTEM POTASSIUM UPTAKE PROTEIN"/>
    <property type="match status" value="1"/>
</dbReference>
<dbReference type="Gene3D" id="3.30.70.2450">
    <property type="match status" value="1"/>
</dbReference>
<dbReference type="Pfam" id="PF01494">
    <property type="entry name" value="FAD_binding_3"/>
    <property type="match status" value="1"/>
</dbReference>
<dbReference type="Gene3D" id="3.50.50.60">
    <property type="entry name" value="FAD/NAD(P)-binding domain"/>
    <property type="match status" value="1"/>
</dbReference>
<keyword evidence="2" id="KW-0285">Flavoprotein</keyword>
<dbReference type="PANTHER" id="PTHR43004:SF19">
    <property type="entry name" value="BINDING MONOOXYGENASE, PUTATIVE (JCVI)-RELATED"/>
    <property type="match status" value="1"/>
</dbReference>
<keyword evidence="3" id="KW-0274">FAD</keyword>